<dbReference type="Gene3D" id="3.40.50.300">
    <property type="entry name" value="P-loop containing nucleotide triphosphate hydrolases"/>
    <property type="match status" value="2"/>
</dbReference>
<dbReference type="PROSITE" id="PS50893">
    <property type="entry name" value="ABC_TRANSPORTER_2"/>
    <property type="match status" value="2"/>
</dbReference>
<accession>A0A0R1K293</accession>
<dbReference type="PROSITE" id="PS00211">
    <property type="entry name" value="ABC_TRANSPORTER_1"/>
    <property type="match status" value="1"/>
</dbReference>
<keyword evidence="6" id="KW-0547">Nucleotide-binding</keyword>
<proteinExistence type="predicted"/>
<comment type="caution">
    <text evidence="11">The sequence shown here is derived from an EMBL/GenBank/DDBJ whole genome shotgun (WGS) entry which is preliminary data.</text>
</comment>
<evidence type="ECO:0000313" key="11">
    <source>
        <dbReference type="EMBL" id="KRK74250.1"/>
    </source>
</evidence>
<evidence type="ECO:0000256" key="8">
    <source>
        <dbReference type="ARBA" id="ARBA00022967"/>
    </source>
</evidence>
<dbReference type="PATRIC" id="fig|1291734.4.peg.874"/>
<dbReference type="CDD" id="cd03216">
    <property type="entry name" value="ABC_Carb_Monos_I"/>
    <property type="match status" value="1"/>
</dbReference>
<evidence type="ECO:0000256" key="1">
    <source>
        <dbReference type="ARBA" id="ARBA00004202"/>
    </source>
</evidence>
<keyword evidence="2" id="KW-0813">Transport</keyword>
<keyword evidence="9" id="KW-0472">Membrane</keyword>
<reference evidence="11 12" key="1">
    <citation type="journal article" date="2015" name="Genome Announc.">
        <title>Expanding the biotechnology potential of lactobacilli through comparative genomics of 213 strains and associated genera.</title>
        <authorList>
            <person name="Sun Z."/>
            <person name="Harris H.M."/>
            <person name="McCann A."/>
            <person name="Guo C."/>
            <person name="Argimon S."/>
            <person name="Zhang W."/>
            <person name="Yang X."/>
            <person name="Jeffery I.B."/>
            <person name="Cooney J.C."/>
            <person name="Kagawa T.F."/>
            <person name="Liu W."/>
            <person name="Song Y."/>
            <person name="Salvetti E."/>
            <person name="Wrobel A."/>
            <person name="Rasinkangas P."/>
            <person name="Parkhill J."/>
            <person name="Rea M.C."/>
            <person name="O'Sullivan O."/>
            <person name="Ritari J."/>
            <person name="Douillard F.P."/>
            <person name="Paul Ross R."/>
            <person name="Yang R."/>
            <person name="Briner A.E."/>
            <person name="Felis G.E."/>
            <person name="de Vos W.M."/>
            <person name="Barrangou R."/>
            <person name="Klaenhammer T.R."/>
            <person name="Caufield P.W."/>
            <person name="Cui Y."/>
            <person name="Zhang H."/>
            <person name="O'Toole P.W."/>
        </authorList>
    </citation>
    <scope>NUCLEOTIDE SEQUENCE [LARGE SCALE GENOMIC DNA]</scope>
    <source>
        <strain evidence="11 12">JCM 17158</strain>
    </source>
</reference>
<dbReference type="FunFam" id="3.40.50.300:FF:000127">
    <property type="entry name" value="Ribose import ATP-binding protein RbsA"/>
    <property type="match status" value="1"/>
</dbReference>
<organism evidence="11 12">
    <name type="scientific">Lacticaseibacillus nasuensis JCM 17158</name>
    <dbReference type="NCBI Taxonomy" id="1291734"/>
    <lineage>
        <taxon>Bacteria</taxon>
        <taxon>Bacillati</taxon>
        <taxon>Bacillota</taxon>
        <taxon>Bacilli</taxon>
        <taxon>Lactobacillales</taxon>
        <taxon>Lactobacillaceae</taxon>
        <taxon>Lacticaseibacillus</taxon>
    </lineage>
</organism>
<keyword evidence="7" id="KW-0067">ATP-binding</keyword>
<evidence type="ECO:0000259" key="10">
    <source>
        <dbReference type="PROSITE" id="PS50893"/>
    </source>
</evidence>
<dbReference type="InterPro" id="IPR017871">
    <property type="entry name" value="ABC_transporter-like_CS"/>
</dbReference>
<dbReference type="EMBL" id="AZDJ01000001">
    <property type="protein sequence ID" value="KRK74250.1"/>
    <property type="molecule type" value="Genomic_DNA"/>
</dbReference>
<dbReference type="Proteomes" id="UP000051804">
    <property type="component" value="Unassembled WGS sequence"/>
</dbReference>
<dbReference type="Pfam" id="PF00005">
    <property type="entry name" value="ABC_tran"/>
    <property type="match status" value="2"/>
</dbReference>
<feature type="domain" description="ABC transporter" evidence="10">
    <location>
        <begin position="3"/>
        <end position="238"/>
    </location>
</feature>
<protein>
    <submittedName>
        <fullName evidence="11">ABC-type sugar transport system, ATPase component</fullName>
    </submittedName>
</protein>
<dbReference type="SUPFAM" id="SSF52540">
    <property type="entry name" value="P-loop containing nucleoside triphosphate hydrolases"/>
    <property type="match status" value="2"/>
</dbReference>
<dbReference type="PANTHER" id="PTHR43790:SF3">
    <property type="entry name" value="D-ALLOSE IMPORT ATP-BINDING PROTEIN ALSA-RELATED"/>
    <property type="match status" value="1"/>
</dbReference>
<dbReference type="CDD" id="cd03215">
    <property type="entry name" value="ABC_Carb_Monos_II"/>
    <property type="match status" value="1"/>
</dbReference>
<keyword evidence="4 11" id="KW-0762">Sugar transport</keyword>
<dbReference type="InterPro" id="IPR003439">
    <property type="entry name" value="ABC_transporter-like_ATP-bd"/>
</dbReference>
<dbReference type="STRING" id="1291734.FD02_GL000848"/>
<dbReference type="RefSeq" id="WP_056949854.1">
    <property type="nucleotide sequence ID" value="NZ_AZDJ01000001.1"/>
</dbReference>
<dbReference type="PANTHER" id="PTHR43790">
    <property type="entry name" value="CARBOHYDRATE TRANSPORT ATP-BINDING PROTEIN MG119-RELATED"/>
    <property type="match status" value="1"/>
</dbReference>
<evidence type="ECO:0000256" key="9">
    <source>
        <dbReference type="ARBA" id="ARBA00023136"/>
    </source>
</evidence>
<comment type="subcellular location">
    <subcellularLocation>
        <location evidence="1">Cell membrane</location>
        <topology evidence="1">Peripheral membrane protein</topology>
    </subcellularLocation>
</comment>
<evidence type="ECO:0000256" key="4">
    <source>
        <dbReference type="ARBA" id="ARBA00022597"/>
    </source>
</evidence>
<evidence type="ECO:0000313" key="12">
    <source>
        <dbReference type="Proteomes" id="UP000051804"/>
    </source>
</evidence>
<dbReference type="InterPro" id="IPR003593">
    <property type="entry name" value="AAA+_ATPase"/>
</dbReference>
<keyword evidence="12" id="KW-1185">Reference proteome</keyword>
<dbReference type="GO" id="GO:0005886">
    <property type="term" value="C:plasma membrane"/>
    <property type="evidence" value="ECO:0007669"/>
    <property type="project" value="UniProtKB-SubCell"/>
</dbReference>
<evidence type="ECO:0000256" key="5">
    <source>
        <dbReference type="ARBA" id="ARBA00022737"/>
    </source>
</evidence>
<evidence type="ECO:0000256" key="6">
    <source>
        <dbReference type="ARBA" id="ARBA00022741"/>
    </source>
</evidence>
<dbReference type="InterPro" id="IPR027417">
    <property type="entry name" value="P-loop_NTPase"/>
</dbReference>
<dbReference type="GO" id="GO:0005524">
    <property type="term" value="F:ATP binding"/>
    <property type="evidence" value="ECO:0007669"/>
    <property type="project" value="UniProtKB-KW"/>
</dbReference>
<dbReference type="InterPro" id="IPR050107">
    <property type="entry name" value="ABC_carbohydrate_import_ATPase"/>
</dbReference>
<dbReference type="AlphaFoldDB" id="A0A0R1K293"/>
<dbReference type="SMART" id="SM00382">
    <property type="entry name" value="AAA"/>
    <property type="match status" value="2"/>
</dbReference>
<evidence type="ECO:0000256" key="7">
    <source>
        <dbReference type="ARBA" id="ARBA00022840"/>
    </source>
</evidence>
<evidence type="ECO:0000256" key="2">
    <source>
        <dbReference type="ARBA" id="ARBA00022448"/>
    </source>
</evidence>
<name>A0A0R1K293_9LACO</name>
<keyword evidence="8" id="KW-1278">Translocase</keyword>
<evidence type="ECO:0000256" key="3">
    <source>
        <dbReference type="ARBA" id="ARBA00022475"/>
    </source>
</evidence>
<sequence length="500" mass="54239">MKIELQHISKSFGANQVLTGVDFTVESGSVHALVGENGAGKSTLMNILTGLHKADGGTMLVDGQPTTFTGPLDAEQHGISFIHQEMNNFLQMSVVDNMFLNKELRHHGLLDEASMRKQAQQYLAQLGTQLDVDAPIGTLSVGRQQMIEIAKSLMTDAKIIIMDEPTAALTEKEIDQLFTVVRRLQQQGVGFIYISHRLEEIFEIADTVTVMRDGVAVSSAATKDVTMAGLVHDMVGRDMGDFYPERHPTPGKVALSVKNLTEPGVFRDISFAVHEGEILAFSGLMGAGRTEVMRAIFGIDRYTSGTVELFGAPVHFKSPAQAIAHKLGFLTENRKDEGLILADSLHDNIVLPSINGFRHHGLIDTKATDKFVSMLVDRLTVHPADPAAEAGSLSGGNQQKVVLAKWVGSGSQVLILDEPTRGVDVGAKREIYDLMNELTDRHVAIIMISSDLPEVLGMSDRIAVMYEGRLMGIVPTQTATQESVMTLATGNQKEAVTNGN</sequence>
<keyword evidence="3" id="KW-1003">Cell membrane</keyword>
<dbReference type="OrthoDB" id="9771863at2"/>
<gene>
    <name evidence="11" type="ORF">FD02_GL000848</name>
</gene>
<feature type="domain" description="ABC transporter" evidence="10">
    <location>
        <begin position="251"/>
        <end position="492"/>
    </location>
</feature>
<dbReference type="GO" id="GO:0016887">
    <property type="term" value="F:ATP hydrolysis activity"/>
    <property type="evidence" value="ECO:0007669"/>
    <property type="project" value="InterPro"/>
</dbReference>
<keyword evidence="5" id="KW-0677">Repeat</keyword>